<name>A0A1Y5IL28_OSTTA</name>
<dbReference type="UniPathway" id="UPA00199"/>
<evidence type="ECO:0000313" key="8">
    <source>
        <dbReference type="EMBL" id="OUS48823.1"/>
    </source>
</evidence>
<keyword evidence="5" id="KW-0472">Membrane</keyword>
<sequence>MTSTPESSQPSAADGTAAKRERQYSLDEFDDPNVDPMSSYDGTTCVITDELEVDRRTLGTTLREQIKTMGGEQLMDPHAFVSTDEQRRQCAILFGSCALLVVKGLGEFGADGFEAWEAAAALATAALAYWTSDLGTGIFHWSVDNYGSKDTPLLGKVIDAFQGHHKYPWTITKRQWANNIHTTCVAPLVFTTPTLLLNDRPTDLIFVGVFTALIVLSQQFHAWSHMKKSELPSAVLAAQDIGLLVGRRDHGQHHKAPFEGHYCIVSGYWNPILDDSGFFRKLEQMIFKATGVAPRCWSDDLNFIVQEDAPEGWGKGIITK</sequence>
<feature type="domain" description="Lipid desaturase" evidence="7">
    <location>
        <begin position="129"/>
        <end position="297"/>
    </location>
</feature>
<dbReference type="Pfam" id="PF10520">
    <property type="entry name" value="Lipid_desat"/>
    <property type="match status" value="1"/>
</dbReference>
<evidence type="ECO:0000256" key="4">
    <source>
        <dbReference type="ARBA" id="ARBA00022989"/>
    </source>
</evidence>
<organism evidence="8">
    <name type="scientific">Ostreococcus tauri</name>
    <name type="common">Marine green alga</name>
    <dbReference type="NCBI Taxonomy" id="70448"/>
    <lineage>
        <taxon>Eukaryota</taxon>
        <taxon>Viridiplantae</taxon>
        <taxon>Chlorophyta</taxon>
        <taxon>Mamiellophyceae</taxon>
        <taxon>Mamiellales</taxon>
        <taxon>Bathycoccaceae</taxon>
        <taxon>Ostreococcus</taxon>
    </lineage>
</organism>
<gene>
    <name evidence="8" type="ORF">BE221DRAFT_203110</name>
</gene>
<dbReference type="Proteomes" id="UP000195557">
    <property type="component" value="Unassembled WGS sequence"/>
</dbReference>
<reference evidence="8" key="1">
    <citation type="submission" date="2017-04" db="EMBL/GenBank/DDBJ databases">
        <title>Population genomics of picophytoplankton unveils novel chromosome hypervariability.</title>
        <authorList>
            <consortium name="DOE Joint Genome Institute"/>
            <person name="Blanc-Mathieu R."/>
            <person name="Krasovec M."/>
            <person name="Hebrard M."/>
            <person name="Yau S."/>
            <person name="Desgranges E."/>
            <person name="Martin J."/>
            <person name="Schackwitz W."/>
            <person name="Kuo A."/>
            <person name="Salin G."/>
            <person name="Donnadieu C."/>
            <person name="Desdevises Y."/>
            <person name="Sanchez-Ferandin S."/>
            <person name="Moreau H."/>
            <person name="Rivals E."/>
            <person name="Grigoriev I.V."/>
            <person name="Grimsley N."/>
            <person name="Eyre-Walker A."/>
            <person name="Piganeau G."/>
        </authorList>
    </citation>
    <scope>NUCLEOTIDE SEQUENCE [LARGE SCALE GENOMIC DNA]</scope>
    <source>
        <strain evidence="8">RCC 1115</strain>
    </source>
</reference>
<evidence type="ECO:0000256" key="3">
    <source>
        <dbReference type="ARBA" id="ARBA00022692"/>
    </source>
</evidence>
<evidence type="ECO:0000256" key="1">
    <source>
        <dbReference type="ARBA" id="ARBA00004141"/>
    </source>
</evidence>
<dbReference type="InterPro" id="IPR019547">
    <property type="entry name" value="Lipid_desat"/>
</dbReference>
<protein>
    <submittedName>
        <fullName evidence="8">Ubiquitin-conjugating enzyme</fullName>
    </submittedName>
</protein>
<evidence type="ECO:0000259" key="7">
    <source>
        <dbReference type="Pfam" id="PF10520"/>
    </source>
</evidence>
<dbReference type="PANTHER" id="PTHR48140">
    <property type="entry name" value="FATTY ACID DESATURASE 4, CHLOROPLASTIC-RELATED"/>
    <property type="match status" value="1"/>
</dbReference>
<evidence type="ECO:0000256" key="5">
    <source>
        <dbReference type="ARBA" id="ARBA00023136"/>
    </source>
</evidence>
<accession>A0A1Y5IL28</accession>
<dbReference type="EMBL" id="KZ155772">
    <property type="protein sequence ID" value="OUS48823.1"/>
    <property type="molecule type" value="Genomic_DNA"/>
</dbReference>
<evidence type="ECO:0000256" key="6">
    <source>
        <dbReference type="SAM" id="MobiDB-lite"/>
    </source>
</evidence>
<feature type="region of interest" description="Disordered" evidence="6">
    <location>
        <begin position="1"/>
        <end position="37"/>
    </location>
</feature>
<dbReference type="eggNOG" id="KOG3011">
    <property type="taxonomic scope" value="Eukaryota"/>
</dbReference>
<feature type="compositionally biased region" description="Polar residues" evidence="6">
    <location>
        <begin position="1"/>
        <end position="11"/>
    </location>
</feature>
<evidence type="ECO:0000256" key="2">
    <source>
        <dbReference type="ARBA" id="ARBA00007620"/>
    </source>
</evidence>
<keyword evidence="3" id="KW-0812">Transmembrane</keyword>
<keyword evidence="4" id="KW-1133">Transmembrane helix</keyword>
<dbReference type="GO" id="GO:0016020">
    <property type="term" value="C:membrane"/>
    <property type="evidence" value="ECO:0007669"/>
    <property type="project" value="UniProtKB-SubCell"/>
</dbReference>
<dbReference type="PANTHER" id="PTHR48140:SF1">
    <property type="entry name" value="FATTY ACID DESATURASE 4, CHLOROPLASTIC-RELATED"/>
    <property type="match status" value="1"/>
</dbReference>
<dbReference type="InterPro" id="IPR052864">
    <property type="entry name" value="Chloroplast_FAD_CarF"/>
</dbReference>
<dbReference type="GO" id="GO:0006631">
    <property type="term" value="P:fatty acid metabolic process"/>
    <property type="evidence" value="ECO:0007669"/>
    <property type="project" value="UniProtKB-UniPathway"/>
</dbReference>
<comment type="subcellular location">
    <subcellularLocation>
        <location evidence="1">Membrane</location>
        <topology evidence="1">Multi-pass membrane protein</topology>
    </subcellularLocation>
</comment>
<proteinExistence type="inferred from homology"/>
<dbReference type="AlphaFoldDB" id="A0A1Y5IL28"/>
<comment type="similarity">
    <text evidence="2">Belongs to the fatty acid desaturase CarF family.</text>
</comment>